<accession>A0A1M4V9D5</accession>
<keyword evidence="1" id="KW-0812">Transmembrane</keyword>
<sequence>MIKLVSGRIVLTKICTDYEKSDLIFLSLLLLNELKYEMQMKKLVILLIFLMFFIFHAFTQTQALFFQRILPNKIDLIDENFWRAPYDSVSTPHTSNSYLIGNSITFNLLGDSHLHLKQLLEKVLSLSETTSIPVHIHLDGQNWIAARPDLWNWFDPSIPGYNPENRKNVEWTSWTPDSAVKVCWRDWGQQIRVLPAPNIASPAILNAHYEAYDLLLPIIIKWIKHLPAAKKYLFGGIRIGWEAGINYNAYYYKNGNEIFDKHPSTTEYDPKGRTTTENFSLDSNTLRLGYAAASTSNIQTEGELTNAVYEKIVHRYVETLCRYVTNFGFTPKELFTHIGGNYAPFDKHLKFWPAINRYATPGWSFYSMDPSSAGSLSDELKTAGLSQWAASEWLWPGQTSDEWCEHLRKTYSFKDCRLLVIYNWEFMIDRDVIAQKGIRKFLSGSS</sequence>
<reference evidence="2 3" key="1">
    <citation type="submission" date="2016-11" db="EMBL/GenBank/DDBJ databases">
        <authorList>
            <person name="Jaros S."/>
            <person name="Januszkiewicz K."/>
            <person name="Wedrychowicz H."/>
        </authorList>
    </citation>
    <scope>NUCLEOTIDE SEQUENCE [LARGE SCALE GENOMIC DNA]</scope>
    <source>
        <strain evidence="2 3">DSM 26883</strain>
    </source>
</reference>
<keyword evidence="1" id="KW-1133">Transmembrane helix</keyword>
<evidence type="ECO:0000313" key="2">
    <source>
        <dbReference type="EMBL" id="SHE65493.1"/>
    </source>
</evidence>
<keyword evidence="3" id="KW-1185">Reference proteome</keyword>
<dbReference type="Proteomes" id="UP000184436">
    <property type="component" value="Unassembled WGS sequence"/>
</dbReference>
<dbReference type="AlphaFoldDB" id="A0A1M4V9D5"/>
<keyword evidence="1" id="KW-0472">Membrane</keyword>
<gene>
    <name evidence="2" type="ORF">SAMN05444349_104139</name>
</gene>
<protein>
    <submittedName>
        <fullName evidence="2">Uncharacterized protein</fullName>
    </submittedName>
</protein>
<evidence type="ECO:0000256" key="1">
    <source>
        <dbReference type="SAM" id="Phobius"/>
    </source>
</evidence>
<name>A0A1M4V9D5_9BACE</name>
<organism evidence="2 3">
    <name type="scientific">Bacteroides faecichinchillae</name>
    <dbReference type="NCBI Taxonomy" id="871325"/>
    <lineage>
        <taxon>Bacteria</taxon>
        <taxon>Pseudomonadati</taxon>
        <taxon>Bacteroidota</taxon>
        <taxon>Bacteroidia</taxon>
        <taxon>Bacteroidales</taxon>
        <taxon>Bacteroidaceae</taxon>
        <taxon>Bacteroides</taxon>
    </lineage>
</organism>
<feature type="transmembrane region" description="Helical" evidence="1">
    <location>
        <begin position="43"/>
        <end position="66"/>
    </location>
</feature>
<dbReference type="STRING" id="871325.SAMN05444349_104139"/>
<proteinExistence type="predicted"/>
<evidence type="ECO:0000313" key="3">
    <source>
        <dbReference type="Proteomes" id="UP000184436"/>
    </source>
</evidence>
<dbReference type="EMBL" id="FQVD01000004">
    <property type="protein sequence ID" value="SHE65493.1"/>
    <property type="molecule type" value="Genomic_DNA"/>
</dbReference>